<evidence type="ECO:0000256" key="5">
    <source>
        <dbReference type="ARBA" id="ARBA00023242"/>
    </source>
</evidence>
<evidence type="ECO:0000256" key="4">
    <source>
        <dbReference type="ARBA" id="ARBA00023043"/>
    </source>
</evidence>
<dbReference type="PANTHER" id="PTHR15263">
    <property type="entry name" value="I-KAPPA-B-LIKE PROTEIN IKBL"/>
    <property type="match status" value="1"/>
</dbReference>
<accession>A0A4S4KS13</accession>
<keyword evidence="2" id="KW-0597">Phosphoprotein</keyword>
<keyword evidence="3" id="KW-0677">Repeat</keyword>
<evidence type="ECO:0000313" key="7">
    <source>
        <dbReference type="EMBL" id="THH01274.1"/>
    </source>
</evidence>
<dbReference type="PANTHER" id="PTHR15263:SF1">
    <property type="entry name" value="NF-KAPPA-B INHIBITOR-LIKE PROTEIN 1"/>
    <property type="match status" value="1"/>
</dbReference>
<evidence type="ECO:0000256" key="6">
    <source>
        <dbReference type="SAM" id="Coils"/>
    </source>
</evidence>
<dbReference type="AlphaFoldDB" id="A0A4S4KS13"/>
<name>A0A4S4KS13_9APHY</name>
<dbReference type="InterPro" id="IPR038753">
    <property type="entry name" value="NFKBIL1"/>
</dbReference>
<organism evidence="7 8">
    <name type="scientific">Hermanssonia centrifuga</name>
    <dbReference type="NCBI Taxonomy" id="98765"/>
    <lineage>
        <taxon>Eukaryota</taxon>
        <taxon>Fungi</taxon>
        <taxon>Dikarya</taxon>
        <taxon>Basidiomycota</taxon>
        <taxon>Agaricomycotina</taxon>
        <taxon>Agaricomycetes</taxon>
        <taxon>Polyporales</taxon>
        <taxon>Meruliaceae</taxon>
        <taxon>Hermanssonia</taxon>
    </lineage>
</organism>
<comment type="caution">
    <text evidence="7">The sequence shown here is derived from an EMBL/GenBank/DDBJ whole genome shotgun (WGS) entry which is preliminary data.</text>
</comment>
<sequence>MTGYLAFPPPGYLLAHETRTPLSSVQEQAASIGGAQTEKDVVKKSKEEAQAKQREIDEERRIRNLEREQREVYVSELAWVRSGGILRDANGRRDKVRTEKMRKEIRILDEEKHIMDCWNAYESRWHALLASNDSICWKDIPWPVCNAPSSVADLAPDLLSAFLFAPFKVRGQTGSRKERIRSSILRWHPDKISIILARIVDEEKDLILQGINTVVMSLRTLQDAEKAQT</sequence>
<keyword evidence="8" id="KW-1185">Reference proteome</keyword>
<gene>
    <name evidence="7" type="ORF">EW026_g1379</name>
</gene>
<evidence type="ECO:0000313" key="8">
    <source>
        <dbReference type="Proteomes" id="UP000309038"/>
    </source>
</evidence>
<keyword evidence="4" id="KW-0040">ANK repeat</keyword>
<evidence type="ECO:0000256" key="2">
    <source>
        <dbReference type="ARBA" id="ARBA00022553"/>
    </source>
</evidence>
<dbReference type="Proteomes" id="UP000309038">
    <property type="component" value="Unassembled WGS sequence"/>
</dbReference>
<evidence type="ECO:0000256" key="1">
    <source>
        <dbReference type="ARBA" id="ARBA00004123"/>
    </source>
</evidence>
<feature type="coiled-coil region" evidence="6">
    <location>
        <begin position="35"/>
        <end position="68"/>
    </location>
</feature>
<dbReference type="EMBL" id="SGPJ01000027">
    <property type="protein sequence ID" value="THH01274.1"/>
    <property type="molecule type" value="Genomic_DNA"/>
</dbReference>
<proteinExistence type="predicted"/>
<dbReference type="GO" id="GO:0005634">
    <property type="term" value="C:nucleus"/>
    <property type="evidence" value="ECO:0007669"/>
    <property type="project" value="UniProtKB-SubCell"/>
</dbReference>
<keyword evidence="5" id="KW-0539">Nucleus</keyword>
<comment type="subcellular location">
    <subcellularLocation>
        <location evidence="1">Nucleus</location>
    </subcellularLocation>
</comment>
<dbReference type="GO" id="GO:0043124">
    <property type="term" value="P:negative regulation of canonical NF-kappaB signal transduction"/>
    <property type="evidence" value="ECO:0007669"/>
    <property type="project" value="InterPro"/>
</dbReference>
<keyword evidence="6" id="KW-0175">Coiled coil</keyword>
<protein>
    <submittedName>
        <fullName evidence="7">Uncharacterized protein</fullName>
    </submittedName>
</protein>
<reference evidence="7 8" key="1">
    <citation type="submission" date="2019-02" db="EMBL/GenBank/DDBJ databases">
        <title>Genome sequencing of the rare red list fungi Phlebia centrifuga.</title>
        <authorList>
            <person name="Buettner E."/>
            <person name="Kellner H."/>
        </authorList>
    </citation>
    <scope>NUCLEOTIDE SEQUENCE [LARGE SCALE GENOMIC DNA]</scope>
    <source>
        <strain evidence="7 8">DSM 108282</strain>
    </source>
</reference>
<evidence type="ECO:0000256" key="3">
    <source>
        <dbReference type="ARBA" id="ARBA00022737"/>
    </source>
</evidence>